<proteinExistence type="evidence at transcript level"/>
<evidence type="ECO:0000313" key="1">
    <source>
        <dbReference type="EMBL" id="AFK48880.1"/>
    </source>
</evidence>
<protein>
    <submittedName>
        <fullName evidence="1">Uncharacterized protein</fullName>
    </submittedName>
</protein>
<reference evidence="1" key="1">
    <citation type="submission" date="2012-05" db="EMBL/GenBank/DDBJ databases">
        <authorList>
            <person name="Krishnakumar V."/>
            <person name="Cheung F."/>
            <person name="Xiao Y."/>
            <person name="Chan A."/>
            <person name="Moskal W.A."/>
            <person name="Town C.D."/>
        </authorList>
    </citation>
    <scope>NUCLEOTIDE SEQUENCE</scope>
</reference>
<name>I3T8N8_LOTJA</name>
<sequence>MSTIGSSADYNNILHLQFLHLIRFTMHCLLQRHRHWLIFCLEFIINKYILPKSIRICNCQV</sequence>
<organism evidence="1">
    <name type="scientific">Lotus japonicus</name>
    <name type="common">Lotus corniculatus var. japonicus</name>
    <dbReference type="NCBI Taxonomy" id="34305"/>
    <lineage>
        <taxon>Eukaryota</taxon>
        <taxon>Viridiplantae</taxon>
        <taxon>Streptophyta</taxon>
        <taxon>Embryophyta</taxon>
        <taxon>Tracheophyta</taxon>
        <taxon>Spermatophyta</taxon>
        <taxon>Magnoliopsida</taxon>
        <taxon>eudicotyledons</taxon>
        <taxon>Gunneridae</taxon>
        <taxon>Pentapetalae</taxon>
        <taxon>rosids</taxon>
        <taxon>fabids</taxon>
        <taxon>Fabales</taxon>
        <taxon>Fabaceae</taxon>
        <taxon>Papilionoideae</taxon>
        <taxon>50 kb inversion clade</taxon>
        <taxon>NPAAA clade</taxon>
        <taxon>Hologalegina</taxon>
        <taxon>robinioid clade</taxon>
        <taxon>Loteae</taxon>
        <taxon>Lotus</taxon>
    </lineage>
</organism>
<accession>I3T8N8</accession>
<dbReference type="EMBL" id="BT149086">
    <property type="protein sequence ID" value="AFK48880.1"/>
    <property type="molecule type" value="mRNA"/>
</dbReference>
<dbReference type="AlphaFoldDB" id="I3T8N8"/>